<dbReference type="GO" id="GO:0003887">
    <property type="term" value="F:DNA-directed DNA polymerase activity"/>
    <property type="evidence" value="ECO:0007669"/>
    <property type="project" value="UniProtKB-KW"/>
</dbReference>
<keyword evidence="4 9" id="KW-0548">Nucleotidyltransferase</keyword>
<proteinExistence type="predicted"/>
<evidence type="ECO:0000259" key="8">
    <source>
        <dbReference type="SMART" id="SM00481"/>
    </source>
</evidence>
<dbReference type="Proteomes" id="UP000248536">
    <property type="component" value="Chromosome"/>
</dbReference>
<dbReference type="InterPro" id="IPR040982">
    <property type="entry name" value="DNA_pol3_finger"/>
</dbReference>
<sequence>MYLNCHSQFSLRYGTLTEVQLLELAVQMGVGYMALTDINNTSATLNFLKNATKFPLWPVVGVDFRNGVEQQYVLLAKTNLGFQNINEFLSHHLHSNKEFPRTAPCLGDTFAIYPLENVMEDQRVQFRDNEYIGVSIKNLRKLPFTKYIEHTDKLVIQQQVTFRHRTDFNAHRLLRCIDLNTLLSKLPKSEEASPDAIMLPIERLSDSFADYPFIKENTKRVMQRCKVDFFFGDQRTNQNQEHHFGSKNADFEFLKKECYGRLPKRYPHMNDSILKRVVHELDSIKKMGFVFDFVANYLIVENARANNWPHIGRGSGANSVVAYILGITNVDPIELNLYFERFINPYRISPPDFDIDFSWRDRDSVTEFIFDTFGNVALMGTYVTFQYRAVVRELSKVFGMPKEQTDNFLAGRYVDPEKDKYLRLVRKYGKLIHGFPNYVSVHACGIVITERPVEYFSATFMPPKGFRTVMFDMNIAEDVGIFKFDILAQRGLSKIMDCLEIISYNQPNAVVEDIDNVYHFYRDQNLNDLLSTGDCIGGFYIESPAMRVLMTKLRTNDYLGLVAASSIIRPGPGNGGMKNEYILRHRFPKRRANAHPIMYDILRETYGVMVYQEDVLKVAHNFAGLTLAEADVLRRGMRGKTRTKGVLLRMKDKFKASCRRKGHPERTIDDIWDQVESFAGYAFAKGHSASYTVESYQSLYLKYYFPIEYMTAVLNNGGGFYRTETYVNEIRKYGGTILPPCVNTSDHPNIVIGKEVFLGFGMVKSIENNTTERLLSERQLNGKFKGLADFYDRVQIGVEQLVILIKVGAFRFTGIGKHSLMWEAYLKHQKGGKKPKAPTLFKTPHIEYDIPELETNFLIEAYDQLEFFGFPFMSRFKLLKCKPSSQLLANDLPNFDKQKITIYGNLVTFKGTNTKNGKLMYFGTFADANNMFFDTVHFPKVAEKYRFQSRGVYKIKGTVMEELGYYCIIVDQLHFQEIMPDPRSHLPENSNKSIV</sequence>
<dbReference type="AlphaFoldDB" id="A0A2Z4LSV5"/>
<dbReference type="KEGG" id="spon:HME9304_01814"/>
<dbReference type="InterPro" id="IPR004805">
    <property type="entry name" value="DnaE2/DnaE/PolC"/>
</dbReference>
<dbReference type="PANTHER" id="PTHR32294:SF0">
    <property type="entry name" value="DNA POLYMERASE III SUBUNIT ALPHA"/>
    <property type="match status" value="1"/>
</dbReference>
<dbReference type="SUPFAM" id="SSF89550">
    <property type="entry name" value="PHP domain-like"/>
    <property type="match status" value="1"/>
</dbReference>
<dbReference type="InterPro" id="IPR003141">
    <property type="entry name" value="Pol/His_phosphatase_N"/>
</dbReference>
<feature type="domain" description="Polymerase/histidinol phosphatase N-terminal" evidence="8">
    <location>
        <begin position="1"/>
        <end position="68"/>
    </location>
</feature>
<keyword evidence="5" id="KW-0235">DNA replication</keyword>
<accession>A0A2Z4LSV5</accession>
<dbReference type="SMART" id="SM00481">
    <property type="entry name" value="POLIIIAc"/>
    <property type="match status" value="1"/>
</dbReference>
<dbReference type="Pfam" id="PF14579">
    <property type="entry name" value="HHH_6"/>
    <property type="match status" value="1"/>
</dbReference>
<dbReference type="RefSeq" id="WP_112378255.1">
    <property type="nucleotide sequence ID" value="NZ_CP030104.1"/>
</dbReference>
<evidence type="ECO:0000256" key="4">
    <source>
        <dbReference type="ARBA" id="ARBA00022695"/>
    </source>
</evidence>
<evidence type="ECO:0000256" key="5">
    <source>
        <dbReference type="ARBA" id="ARBA00022705"/>
    </source>
</evidence>
<name>A0A2Z4LSV5_9FLAO</name>
<evidence type="ECO:0000256" key="7">
    <source>
        <dbReference type="ARBA" id="ARBA00049244"/>
    </source>
</evidence>
<dbReference type="EMBL" id="CP030104">
    <property type="protein sequence ID" value="AWX44809.1"/>
    <property type="molecule type" value="Genomic_DNA"/>
</dbReference>
<dbReference type="InterPro" id="IPR016195">
    <property type="entry name" value="Pol/histidinol_Pase-like"/>
</dbReference>
<keyword evidence="6 9" id="KW-0239">DNA-directed DNA polymerase</keyword>
<gene>
    <name evidence="9" type="ORF">HME9304_01814</name>
</gene>
<dbReference type="InterPro" id="IPR029460">
    <property type="entry name" value="DNAPol_HHH"/>
</dbReference>
<dbReference type="OrthoDB" id="9803237at2"/>
<dbReference type="PANTHER" id="PTHR32294">
    <property type="entry name" value="DNA POLYMERASE III SUBUNIT ALPHA"/>
    <property type="match status" value="1"/>
</dbReference>
<dbReference type="Gene3D" id="3.20.20.140">
    <property type="entry name" value="Metal-dependent hydrolases"/>
    <property type="match status" value="2"/>
</dbReference>
<keyword evidence="3 9" id="KW-0808">Transferase</keyword>
<organism evidence="9 10">
    <name type="scientific">Flagellimonas maritima</name>
    <dbReference type="NCBI Taxonomy" id="1383885"/>
    <lineage>
        <taxon>Bacteria</taxon>
        <taxon>Pseudomonadati</taxon>
        <taxon>Bacteroidota</taxon>
        <taxon>Flavobacteriia</taxon>
        <taxon>Flavobacteriales</taxon>
        <taxon>Flavobacteriaceae</taxon>
        <taxon>Flagellimonas</taxon>
    </lineage>
</organism>
<dbReference type="GO" id="GO:0008408">
    <property type="term" value="F:3'-5' exonuclease activity"/>
    <property type="evidence" value="ECO:0007669"/>
    <property type="project" value="InterPro"/>
</dbReference>
<protein>
    <recommendedName>
        <fullName evidence="2">DNA polymerase III subunit alpha</fullName>
        <ecNumber evidence="1">2.7.7.7</ecNumber>
    </recommendedName>
</protein>
<dbReference type="Gene3D" id="1.10.150.870">
    <property type="match status" value="1"/>
</dbReference>
<dbReference type="Pfam" id="PF02811">
    <property type="entry name" value="PHP"/>
    <property type="match status" value="1"/>
</dbReference>
<evidence type="ECO:0000256" key="6">
    <source>
        <dbReference type="ARBA" id="ARBA00022932"/>
    </source>
</evidence>
<evidence type="ECO:0000256" key="3">
    <source>
        <dbReference type="ARBA" id="ARBA00022679"/>
    </source>
</evidence>
<dbReference type="Pfam" id="PF07733">
    <property type="entry name" value="DNA_pol3_alpha"/>
    <property type="match status" value="1"/>
</dbReference>
<keyword evidence="10" id="KW-1185">Reference proteome</keyword>
<evidence type="ECO:0000256" key="2">
    <source>
        <dbReference type="ARBA" id="ARBA00019114"/>
    </source>
</evidence>
<dbReference type="EC" id="2.7.7.7" evidence="1"/>
<evidence type="ECO:0000256" key="1">
    <source>
        <dbReference type="ARBA" id="ARBA00012417"/>
    </source>
</evidence>
<dbReference type="GO" id="GO:0006260">
    <property type="term" value="P:DNA replication"/>
    <property type="evidence" value="ECO:0007669"/>
    <property type="project" value="UniProtKB-KW"/>
</dbReference>
<comment type="catalytic activity">
    <reaction evidence="7">
        <text>DNA(n) + a 2'-deoxyribonucleoside 5'-triphosphate = DNA(n+1) + diphosphate</text>
        <dbReference type="Rhea" id="RHEA:22508"/>
        <dbReference type="Rhea" id="RHEA-COMP:17339"/>
        <dbReference type="Rhea" id="RHEA-COMP:17340"/>
        <dbReference type="ChEBI" id="CHEBI:33019"/>
        <dbReference type="ChEBI" id="CHEBI:61560"/>
        <dbReference type="ChEBI" id="CHEBI:173112"/>
        <dbReference type="EC" id="2.7.7.7"/>
    </reaction>
</comment>
<evidence type="ECO:0000313" key="10">
    <source>
        <dbReference type="Proteomes" id="UP000248536"/>
    </source>
</evidence>
<evidence type="ECO:0000313" key="9">
    <source>
        <dbReference type="EMBL" id="AWX44809.1"/>
    </source>
</evidence>
<reference evidence="9 10" key="1">
    <citation type="submission" date="2018-06" db="EMBL/GenBank/DDBJ databases">
        <title>Spongiibacterium sp. HME9304 Genome sequencing and assembly.</title>
        <authorList>
            <person name="Kang H."/>
            <person name="Kim H."/>
            <person name="Joh K."/>
        </authorList>
    </citation>
    <scope>NUCLEOTIDE SEQUENCE [LARGE SCALE GENOMIC DNA]</scope>
    <source>
        <strain evidence="9 10">HME9304</strain>
    </source>
</reference>
<dbReference type="InterPro" id="IPR011708">
    <property type="entry name" value="DNA_pol3_alpha_NTPase_dom"/>
</dbReference>
<dbReference type="InterPro" id="IPR004013">
    <property type="entry name" value="PHP_dom"/>
</dbReference>
<dbReference type="Pfam" id="PF17657">
    <property type="entry name" value="DNA_pol3_finger"/>
    <property type="match status" value="1"/>
</dbReference>